<reference evidence="7 8" key="1">
    <citation type="journal article" date="2016" name="Nat. Commun.">
        <title>Thousands of microbial genomes shed light on interconnected biogeochemical processes in an aquifer system.</title>
        <authorList>
            <person name="Anantharaman K."/>
            <person name="Brown C.T."/>
            <person name="Hug L.A."/>
            <person name="Sharon I."/>
            <person name="Castelle C.J."/>
            <person name="Probst A.J."/>
            <person name="Thomas B.C."/>
            <person name="Singh A."/>
            <person name="Wilkins M.J."/>
            <person name="Karaoz U."/>
            <person name="Brodie E.L."/>
            <person name="Williams K.H."/>
            <person name="Hubbard S.S."/>
            <person name="Banfield J.F."/>
        </authorList>
    </citation>
    <scope>NUCLEOTIDE SEQUENCE [LARGE SCALE GENOMIC DNA]</scope>
</reference>
<organism evidence="7 8">
    <name type="scientific">Candidatus Muproteobacteria bacterium RBG_16_60_9</name>
    <dbReference type="NCBI Taxonomy" id="1817755"/>
    <lineage>
        <taxon>Bacteria</taxon>
        <taxon>Pseudomonadati</taxon>
        <taxon>Pseudomonadota</taxon>
        <taxon>Candidatus Muproteobacteria</taxon>
    </lineage>
</organism>
<feature type="transmembrane region" description="Helical" evidence="6">
    <location>
        <begin position="65"/>
        <end position="88"/>
    </location>
</feature>
<dbReference type="InterPro" id="IPR005598">
    <property type="entry name" value="ATP_synth_I"/>
</dbReference>
<gene>
    <name evidence="7" type="ORF">A2W18_15540</name>
</gene>
<evidence type="ECO:0000256" key="3">
    <source>
        <dbReference type="ARBA" id="ARBA00022692"/>
    </source>
</evidence>
<name>A0A1F6VKQ0_9PROT</name>
<evidence type="ECO:0000313" key="8">
    <source>
        <dbReference type="Proteomes" id="UP000179076"/>
    </source>
</evidence>
<keyword evidence="5 6" id="KW-0472">Membrane</keyword>
<evidence type="ECO:0000256" key="1">
    <source>
        <dbReference type="ARBA" id="ARBA00004651"/>
    </source>
</evidence>
<dbReference type="EMBL" id="MFSP01000006">
    <property type="protein sequence ID" value="OGI70149.1"/>
    <property type="molecule type" value="Genomic_DNA"/>
</dbReference>
<evidence type="ECO:0000313" key="7">
    <source>
        <dbReference type="EMBL" id="OGI70149.1"/>
    </source>
</evidence>
<feature type="transmembrane region" description="Helical" evidence="6">
    <location>
        <begin position="12"/>
        <end position="28"/>
    </location>
</feature>
<evidence type="ECO:0008006" key="9">
    <source>
        <dbReference type="Google" id="ProtNLM"/>
    </source>
</evidence>
<feature type="transmembrane region" description="Helical" evidence="6">
    <location>
        <begin position="94"/>
        <end position="116"/>
    </location>
</feature>
<keyword evidence="2" id="KW-1003">Cell membrane</keyword>
<evidence type="ECO:0000256" key="2">
    <source>
        <dbReference type="ARBA" id="ARBA00022475"/>
    </source>
</evidence>
<evidence type="ECO:0000256" key="5">
    <source>
        <dbReference type="ARBA" id="ARBA00023136"/>
    </source>
</evidence>
<dbReference type="Pfam" id="PF03899">
    <property type="entry name" value="ATP-synt_I"/>
    <property type="match status" value="1"/>
</dbReference>
<evidence type="ECO:0000256" key="4">
    <source>
        <dbReference type="ARBA" id="ARBA00022989"/>
    </source>
</evidence>
<comment type="subcellular location">
    <subcellularLocation>
        <location evidence="1">Cell membrane</location>
        <topology evidence="1">Multi-pass membrane protein</topology>
    </subcellularLocation>
</comment>
<comment type="caution">
    <text evidence="7">The sequence shown here is derived from an EMBL/GenBank/DDBJ whole genome shotgun (WGS) entry which is preliminary data.</text>
</comment>
<protein>
    <recommendedName>
        <fullName evidence="9">ATP synthase subunit I</fullName>
    </recommendedName>
</protein>
<dbReference type="GO" id="GO:0005886">
    <property type="term" value="C:plasma membrane"/>
    <property type="evidence" value="ECO:0007669"/>
    <property type="project" value="UniProtKB-SubCell"/>
</dbReference>
<sequence length="119" mass="12824">MPSRPVRVVLRWQALITVVFALLAAYLAGLHGAISAVLGGAVSVVAGLVFIVLTRGEKVRSAESVLLAALRAEGAKIVSIIVLLWLILSWYTQIVTVAFFATFALTVIIFSLTLFVREK</sequence>
<dbReference type="Proteomes" id="UP000179076">
    <property type="component" value="Unassembled WGS sequence"/>
</dbReference>
<proteinExistence type="predicted"/>
<keyword evidence="3 6" id="KW-0812">Transmembrane</keyword>
<accession>A0A1F6VKQ0</accession>
<keyword evidence="4 6" id="KW-1133">Transmembrane helix</keyword>
<dbReference type="AlphaFoldDB" id="A0A1F6VKQ0"/>
<feature type="transmembrane region" description="Helical" evidence="6">
    <location>
        <begin position="34"/>
        <end position="53"/>
    </location>
</feature>
<evidence type="ECO:0000256" key="6">
    <source>
        <dbReference type="SAM" id="Phobius"/>
    </source>
</evidence>